<evidence type="ECO:0000259" key="2">
    <source>
        <dbReference type="PROSITE" id="PS50076"/>
    </source>
</evidence>
<feature type="compositionally biased region" description="Basic and acidic residues" evidence="1">
    <location>
        <begin position="137"/>
        <end position="151"/>
    </location>
</feature>
<feature type="region of interest" description="Disordered" evidence="1">
    <location>
        <begin position="1"/>
        <end position="48"/>
    </location>
</feature>
<dbReference type="EMBL" id="JACIIX010000007">
    <property type="protein sequence ID" value="MBB6210674.1"/>
    <property type="molecule type" value="Genomic_DNA"/>
</dbReference>
<organism evidence="3 4">
    <name type="scientific">Novispirillum itersonii</name>
    <name type="common">Aquaspirillum itersonii</name>
    <dbReference type="NCBI Taxonomy" id="189"/>
    <lineage>
        <taxon>Bacteria</taxon>
        <taxon>Pseudomonadati</taxon>
        <taxon>Pseudomonadota</taxon>
        <taxon>Alphaproteobacteria</taxon>
        <taxon>Rhodospirillales</taxon>
        <taxon>Novispirillaceae</taxon>
        <taxon>Novispirillum</taxon>
    </lineage>
</organism>
<feature type="region of interest" description="Disordered" evidence="1">
    <location>
        <begin position="122"/>
        <end position="151"/>
    </location>
</feature>
<comment type="caution">
    <text evidence="3">The sequence shown here is derived from an EMBL/GenBank/DDBJ whole genome shotgun (WGS) entry which is preliminary data.</text>
</comment>
<dbReference type="InterPro" id="IPR001623">
    <property type="entry name" value="DnaJ_domain"/>
</dbReference>
<name>A0A7W9ZI40_NOVIT</name>
<dbReference type="RefSeq" id="WP_184263504.1">
    <property type="nucleotide sequence ID" value="NZ_JACIIX010000007.1"/>
</dbReference>
<dbReference type="Pfam" id="PF00226">
    <property type="entry name" value="DnaJ"/>
    <property type="match status" value="1"/>
</dbReference>
<feature type="domain" description="J" evidence="2">
    <location>
        <begin position="151"/>
        <end position="211"/>
    </location>
</feature>
<dbReference type="PRINTS" id="PR00625">
    <property type="entry name" value="JDOMAIN"/>
</dbReference>
<proteinExistence type="predicted"/>
<accession>A0A7W9ZI40</accession>
<evidence type="ECO:0000256" key="1">
    <source>
        <dbReference type="SAM" id="MobiDB-lite"/>
    </source>
</evidence>
<sequence>MRSKKTPSPAEDAAFDPFGRFAARRQPRQRVCEHPGCQEPGEHRAPKDRQLSDYQWLCLEHVREFNRRWNFFDGLNDAQVEDHIRQDTYWQRPTWKMGRNGAAARSDGPDINDPFNVYRDHVGPGAADARRRWQQHQQDRRAPKAESPEDKALQVMGLDWPLEKETLRSRYLTLVKQHHPDVNQGDKDAEDRLKEINAAYRLLLTGLNDRT</sequence>
<dbReference type="Proteomes" id="UP000544872">
    <property type="component" value="Unassembled WGS sequence"/>
</dbReference>
<keyword evidence="4" id="KW-1185">Reference proteome</keyword>
<dbReference type="InterPro" id="IPR036869">
    <property type="entry name" value="J_dom_sf"/>
</dbReference>
<dbReference type="SUPFAM" id="SSF46565">
    <property type="entry name" value="Chaperone J-domain"/>
    <property type="match status" value="1"/>
</dbReference>
<dbReference type="Gene3D" id="1.10.287.110">
    <property type="entry name" value="DnaJ domain"/>
    <property type="match status" value="1"/>
</dbReference>
<dbReference type="CDD" id="cd06257">
    <property type="entry name" value="DnaJ"/>
    <property type="match status" value="1"/>
</dbReference>
<evidence type="ECO:0000313" key="3">
    <source>
        <dbReference type="EMBL" id="MBB6210674.1"/>
    </source>
</evidence>
<reference evidence="3 4" key="1">
    <citation type="submission" date="2020-08" db="EMBL/GenBank/DDBJ databases">
        <title>Genomic Encyclopedia of Type Strains, Phase IV (KMG-IV): sequencing the most valuable type-strain genomes for metagenomic binning, comparative biology and taxonomic classification.</title>
        <authorList>
            <person name="Goeker M."/>
        </authorList>
    </citation>
    <scope>NUCLEOTIDE SEQUENCE [LARGE SCALE GENOMIC DNA]</scope>
    <source>
        <strain evidence="3 4">DSM 11590</strain>
    </source>
</reference>
<dbReference type="PROSITE" id="PS50076">
    <property type="entry name" value="DNAJ_2"/>
    <property type="match status" value="1"/>
</dbReference>
<protein>
    <recommendedName>
        <fullName evidence="2">J domain-containing protein</fullName>
    </recommendedName>
</protein>
<gene>
    <name evidence="3" type="ORF">FHS48_002099</name>
</gene>
<dbReference type="SMART" id="SM00271">
    <property type="entry name" value="DnaJ"/>
    <property type="match status" value="1"/>
</dbReference>
<dbReference type="AlphaFoldDB" id="A0A7W9ZI40"/>
<evidence type="ECO:0000313" key="4">
    <source>
        <dbReference type="Proteomes" id="UP000544872"/>
    </source>
</evidence>